<dbReference type="EMBL" id="BSDZ01000009">
    <property type="protein sequence ID" value="GLI61180.1"/>
    <property type="molecule type" value="Genomic_DNA"/>
</dbReference>
<evidence type="ECO:0000313" key="3">
    <source>
        <dbReference type="Proteomes" id="UP001165090"/>
    </source>
</evidence>
<feature type="compositionally biased region" description="Low complexity" evidence="1">
    <location>
        <begin position="1"/>
        <end position="10"/>
    </location>
</feature>
<feature type="region of interest" description="Disordered" evidence="1">
    <location>
        <begin position="1"/>
        <end position="28"/>
    </location>
</feature>
<accession>A0ABQ5RUA7</accession>
<reference evidence="2 3" key="1">
    <citation type="journal article" date="2023" name="IScience">
        <title>Expanded male sex-determining region conserved during the evolution of homothallism in the green alga Volvox.</title>
        <authorList>
            <person name="Yamamoto K."/>
            <person name="Matsuzaki R."/>
            <person name="Mahakham W."/>
            <person name="Heman W."/>
            <person name="Sekimoto H."/>
            <person name="Kawachi M."/>
            <person name="Minakuchi Y."/>
            <person name="Toyoda A."/>
            <person name="Nozaki H."/>
        </authorList>
    </citation>
    <scope>NUCLEOTIDE SEQUENCE [LARGE SCALE GENOMIC DNA]</scope>
    <source>
        <strain evidence="2 3">NIES-4468</strain>
    </source>
</reference>
<feature type="non-terminal residue" evidence="2">
    <location>
        <position position="1"/>
    </location>
</feature>
<protein>
    <submittedName>
        <fullName evidence="2">Uncharacterized protein</fullName>
    </submittedName>
</protein>
<name>A0ABQ5RUA7_9CHLO</name>
<feature type="compositionally biased region" description="Pro residues" evidence="1">
    <location>
        <begin position="11"/>
        <end position="20"/>
    </location>
</feature>
<organism evidence="2 3">
    <name type="scientific">Volvox africanus</name>
    <dbReference type="NCBI Taxonomy" id="51714"/>
    <lineage>
        <taxon>Eukaryota</taxon>
        <taxon>Viridiplantae</taxon>
        <taxon>Chlorophyta</taxon>
        <taxon>core chlorophytes</taxon>
        <taxon>Chlorophyceae</taxon>
        <taxon>CS clade</taxon>
        <taxon>Chlamydomonadales</taxon>
        <taxon>Volvocaceae</taxon>
        <taxon>Volvox</taxon>
    </lineage>
</organism>
<proteinExistence type="predicted"/>
<comment type="caution">
    <text evidence="2">The sequence shown here is derived from an EMBL/GenBank/DDBJ whole genome shotgun (WGS) entry which is preliminary data.</text>
</comment>
<feature type="compositionally biased region" description="Polar residues" evidence="1">
    <location>
        <begin position="80"/>
        <end position="90"/>
    </location>
</feature>
<feature type="region of interest" description="Disordered" evidence="1">
    <location>
        <begin position="75"/>
        <end position="111"/>
    </location>
</feature>
<evidence type="ECO:0000256" key="1">
    <source>
        <dbReference type="SAM" id="MobiDB-lite"/>
    </source>
</evidence>
<dbReference type="Proteomes" id="UP001165090">
    <property type="component" value="Unassembled WGS sequence"/>
</dbReference>
<sequence length="152" mass="15816">RVGSFASTSPSSPPARPSPTQPLIGGDPRALVGTSLTAAAKALGYRDVTCTLLVKEDAVTHESVSSQSSIDACWLGMSSGDGTSDSQDASSGRPGCDGAASEIRDSNRPRHPTYHELRCGLLLRVLNRRRMNAADPVVGGGQGLVPMTRVLD</sequence>
<keyword evidence="3" id="KW-1185">Reference proteome</keyword>
<evidence type="ECO:0000313" key="2">
    <source>
        <dbReference type="EMBL" id="GLI61180.1"/>
    </source>
</evidence>
<feature type="compositionally biased region" description="Basic and acidic residues" evidence="1">
    <location>
        <begin position="102"/>
        <end position="111"/>
    </location>
</feature>
<gene>
    <name evidence="2" type="ORF">VaNZ11_003470</name>
</gene>